<reference evidence="5" key="1">
    <citation type="journal article" date="2021" name="Nat. Commun.">
        <title>Genomic analyses provide insights into spinach domestication and the genetic basis of agronomic traits.</title>
        <authorList>
            <person name="Cai X."/>
            <person name="Sun X."/>
            <person name="Xu C."/>
            <person name="Sun H."/>
            <person name="Wang X."/>
            <person name="Ge C."/>
            <person name="Zhang Z."/>
            <person name="Wang Q."/>
            <person name="Fei Z."/>
            <person name="Jiao C."/>
            <person name="Wang Q."/>
        </authorList>
    </citation>
    <scope>NUCLEOTIDE SEQUENCE [LARGE SCALE GENOMIC DNA]</scope>
    <source>
        <strain evidence="5">cv. Varoflay</strain>
    </source>
</reference>
<dbReference type="InterPro" id="IPR002885">
    <property type="entry name" value="PPR_rpt"/>
</dbReference>
<evidence type="ECO:0000256" key="2">
    <source>
        <dbReference type="ARBA" id="ARBA00022737"/>
    </source>
</evidence>
<dbReference type="Proteomes" id="UP000813463">
    <property type="component" value="Chromosome 3"/>
</dbReference>
<dbReference type="Pfam" id="PF20431">
    <property type="entry name" value="E_motif"/>
    <property type="match status" value="1"/>
</dbReference>
<gene>
    <name evidence="6" type="primary">LOC110779783</name>
</gene>
<dbReference type="Pfam" id="PF14432">
    <property type="entry name" value="DYW_deaminase"/>
    <property type="match status" value="1"/>
</dbReference>
<protein>
    <submittedName>
        <fullName evidence="6">Pentatricopeptide repeat-containing protein At3g49142</fullName>
    </submittedName>
</protein>
<feature type="repeat" description="PPR" evidence="3">
    <location>
        <begin position="102"/>
        <end position="136"/>
    </location>
</feature>
<dbReference type="InterPro" id="IPR046848">
    <property type="entry name" value="E_motif"/>
</dbReference>
<reference evidence="6" key="2">
    <citation type="submission" date="2025-08" db="UniProtKB">
        <authorList>
            <consortium name="RefSeq"/>
        </authorList>
    </citation>
    <scope>IDENTIFICATION</scope>
    <source>
        <tissue evidence="6">Leaf</tissue>
    </source>
</reference>
<name>A0ABM3RFF9_SPIOL</name>
<evidence type="ECO:0000256" key="1">
    <source>
        <dbReference type="ARBA" id="ARBA00006643"/>
    </source>
</evidence>
<feature type="repeat" description="PPR" evidence="3">
    <location>
        <begin position="203"/>
        <end position="237"/>
    </location>
</feature>
<feature type="domain" description="DYW" evidence="4">
    <location>
        <begin position="590"/>
        <end position="682"/>
    </location>
</feature>
<dbReference type="PANTHER" id="PTHR47926:SF373">
    <property type="entry name" value="TETRATRICOPEPTIDE-LIKE HELICAL DOMAIN SUPERFAMILY, DYW DOMAIN-CONTAINING PROTEIN"/>
    <property type="match status" value="1"/>
</dbReference>
<dbReference type="NCBIfam" id="TIGR00756">
    <property type="entry name" value="PPR"/>
    <property type="match status" value="6"/>
</dbReference>
<dbReference type="PANTHER" id="PTHR47926">
    <property type="entry name" value="PENTATRICOPEPTIDE REPEAT-CONTAINING PROTEIN"/>
    <property type="match status" value="1"/>
</dbReference>
<comment type="similarity">
    <text evidence="1">Belongs to the PPR family. PCMP-H subfamily.</text>
</comment>
<keyword evidence="5" id="KW-1185">Reference proteome</keyword>
<feature type="repeat" description="PPR" evidence="3">
    <location>
        <begin position="372"/>
        <end position="407"/>
    </location>
</feature>
<dbReference type="RefSeq" id="XP_056694349.1">
    <property type="nucleotide sequence ID" value="XM_056838371.1"/>
</dbReference>
<accession>A0ABM3RFF9</accession>
<dbReference type="InterPro" id="IPR011990">
    <property type="entry name" value="TPR-like_helical_dom_sf"/>
</dbReference>
<dbReference type="GeneID" id="110779783"/>
<dbReference type="Pfam" id="PF01535">
    <property type="entry name" value="PPR"/>
    <property type="match status" value="6"/>
</dbReference>
<evidence type="ECO:0000259" key="4">
    <source>
        <dbReference type="Pfam" id="PF14432"/>
    </source>
</evidence>
<proteinExistence type="inferred from homology"/>
<dbReference type="Gene3D" id="1.25.40.10">
    <property type="entry name" value="Tetratricopeptide repeat domain"/>
    <property type="match status" value="4"/>
</dbReference>
<evidence type="ECO:0000256" key="3">
    <source>
        <dbReference type="PROSITE-ProRule" id="PRU00708"/>
    </source>
</evidence>
<dbReference type="Pfam" id="PF13041">
    <property type="entry name" value="PPR_2"/>
    <property type="match status" value="2"/>
</dbReference>
<dbReference type="PROSITE" id="PS51375">
    <property type="entry name" value="PPR"/>
    <property type="match status" value="4"/>
</dbReference>
<evidence type="ECO:0000313" key="6">
    <source>
        <dbReference type="RefSeq" id="XP_056694349.1"/>
    </source>
</evidence>
<organism evidence="5 6">
    <name type="scientific">Spinacia oleracea</name>
    <name type="common">Spinach</name>
    <dbReference type="NCBI Taxonomy" id="3562"/>
    <lineage>
        <taxon>Eukaryota</taxon>
        <taxon>Viridiplantae</taxon>
        <taxon>Streptophyta</taxon>
        <taxon>Embryophyta</taxon>
        <taxon>Tracheophyta</taxon>
        <taxon>Spermatophyta</taxon>
        <taxon>Magnoliopsida</taxon>
        <taxon>eudicotyledons</taxon>
        <taxon>Gunneridae</taxon>
        <taxon>Pentapetalae</taxon>
        <taxon>Caryophyllales</taxon>
        <taxon>Chenopodiaceae</taxon>
        <taxon>Chenopodioideae</taxon>
        <taxon>Anserineae</taxon>
        <taxon>Spinacia</taxon>
    </lineage>
</organism>
<evidence type="ECO:0000313" key="5">
    <source>
        <dbReference type="Proteomes" id="UP000813463"/>
    </source>
</evidence>
<sequence length="682" mass="76595">MIIRRNSFFRNLSTANQLKPNFPPIQNPKFTRQNVLLPEETCNQILDSHPDLKTLKQLHANILTHHNLHSSSSIRLKLIRAYAGFRLLGVARQLFDEIPERNVIFFNVMIRSYVTHQQYQDALLVYKSMSSVAVRPDHYTYPCALKACSGSGNSWVGRQIHAAVSKIGLNLNLYVENGLVSMYGKCDCLMDARKVLDEMPVKDVVSWNSMVSGYAQKGRFDDALNICREMESVKLNADAGTMASLLPAVTNTSSENIIFVKSMFEKMVKKSLVSWNVMIAMYVNNSMAEKAIDVYSQMEANGIEADTVTFTSILPACGDLSAFSLGSNIHKHAKRKKLLPNLAFENALINMYAKCGCLKEAREVFDTMLIRDIVSWSSMISAYGVSGQGNEAVSLFSRMREEEGLIPDSIAFVAVMSACSHAGMSEEGEHYYKLMTENYNITPRLEHYCCMVDLLGRAGKVDEALTFIKEMTVESNERVWGALLGACCVHSNMNIGLIAAEHLFRMVPEQCGIGYYVLLSNIYAKAGKWKEVSTIRSSMKNKGMNKTPGISNVEHDGQVYTFLAGDRSHPQTKEIYDKLHVLLGKMKEEGYVPEMDFALHDVEEEDKEGHLRVHSEKLAIMFALINTKPPTPIRITKNLRICGDCHVAIKLISKITKREIIVRDTNRFHTFNSGGCSCGDYW</sequence>
<dbReference type="InterPro" id="IPR046960">
    <property type="entry name" value="PPR_At4g14850-like_plant"/>
</dbReference>
<dbReference type="Pfam" id="PF20430">
    <property type="entry name" value="Eplus_motif"/>
    <property type="match status" value="1"/>
</dbReference>
<dbReference type="InterPro" id="IPR046849">
    <property type="entry name" value="E2_motif"/>
</dbReference>
<keyword evidence="2" id="KW-0677">Repeat</keyword>
<dbReference type="InterPro" id="IPR032867">
    <property type="entry name" value="DYW_dom"/>
</dbReference>
<feature type="repeat" description="PPR" evidence="3">
    <location>
        <begin position="271"/>
        <end position="305"/>
    </location>
</feature>